<dbReference type="InterPro" id="IPR009056">
    <property type="entry name" value="Cyt_c-like_dom"/>
</dbReference>
<keyword evidence="1 4" id="KW-0349">Heme</keyword>
<gene>
    <name evidence="7" type="ordered locus">Ping_1387</name>
</gene>
<feature type="domain" description="Cytochrome c" evidence="6">
    <location>
        <begin position="36"/>
        <end position="121"/>
    </location>
</feature>
<keyword evidence="3 4" id="KW-0408">Iron</keyword>
<dbReference type="HOGENOM" id="CLU_119069_1_0_6"/>
<dbReference type="InterPro" id="IPR036909">
    <property type="entry name" value="Cyt_c-like_dom_sf"/>
</dbReference>
<organism evidence="7 8">
    <name type="scientific">Psychromonas ingrahamii (strain DSM 17664 / CCUG 51855 / 37)</name>
    <dbReference type="NCBI Taxonomy" id="357804"/>
    <lineage>
        <taxon>Bacteria</taxon>
        <taxon>Pseudomonadati</taxon>
        <taxon>Pseudomonadota</taxon>
        <taxon>Gammaproteobacteria</taxon>
        <taxon>Alteromonadales</taxon>
        <taxon>Psychromonadaceae</taxon>
        <taxon>Psychromonas</taxon>
    </lineage>
</organism>
<dbReference type="STRING" id="357804.Ping_1387"/>
<evidence type="ECO:0000256" key="1">
    <source>
        <dbReference type="ARBA" id="ARBA00022617"/>
    </source>
</evidence>
<dbReference type="AlphaFoldDB" id="A1SUP1"/>
<keyword evidence="5" id="KW-0732">Signal</keyword>
<dbReference type="GO" id="GO:0020037">
    <property type="term" value="F:heme binding"/>
    <property type="evidence" value="ECO:0007669"/>
    <property type="project" value="InterPro"/>
</dbReference>
<evidence type="ECO:0000256" key="3">
    <source>
        <dbReference type="ARBA" id="ARBA00023004"/>
    </source>
</evidence>
<dbReference type="KEGG" id="pin:Ping_1387"/>
<feature type="chain" id="PRO_5002637902" evidence="5">
    <location>
        <begin position="21"/>
        <end position="133"/>
    </location>
</feature>
<accession>A1SUP1</accession>
<evidence type="ECO:0000313" key="7">
    <source>
        <dbReference type="EMBL" id="ABM03206.1"/>
    </source>
</evidence>
<dbReference type="OrthoDB" id="9779283at2"/>
<evidence type="ECO:0000256" key="5">
    <source>
        <dbReference type="SAM" id="SignalP"/>
    </source>
</evidence>
<reference evidence="7 8" key="1">
    <citation type="submission" date="2007-01" db="EMBL/GenBank/DDBJ databases">
        <title>Complete sequence of Psychromonas ingrahamii 37.</title>
        <authorList>
            <consortium name="US DOE Joint Genome Institute"/>
            <person name="Copeland A."/>
            <person name="Lucas S."/>
            <person name="Lapidus A."/>
            <person name="Barry K."/>
            <person name="Detter J.C."/>
            <person name="Glavina del Rio T."/>
            <person name="Hammon N."/>
            <person name="Israni S."/>
            <person name="Dalin E."/>
            <person name="Tice H."/>
            <person name="Pitluck S."/>
            <person name="Thompson L.S."/>
            <person name="Brettin T."/>
            <person name="Bruce D."/>
            <person name="Han C."/>
            <person name="Tapia R."/>
            <person name="Schmutz J."/>
            <person name="Larimer F."/>
            <person name="Land M."/>
            <person name="Hauser L."/>
            <person name="Kyrpides N."/>
            <person name="Ivanova N."/>
            <person name="Staley J."/>
            <person name="Richardson P."/>
        </authorList>
    </citation>
    <scope>NUCLEOTIDE SEQUENCE [LARGE SCALE GENOMIC DNA]</scope>
    <source>
        <strain evidence="7 8">37</strain>
    </source>
</reference>
<feature type="signal peptide" evidence="5">
    <location>
        <begin position="1"/>
        <end position="20"/>
    </location>
</feature>
<proteinExistence type="predicted"/>
<dbReference type="GO" id="GO:0009055">
    <property type="term" value="F:electron transfer activity"/>
    <property type="evidence" value="ECO:0007669"/>
    <property type="project" value="InterPro"/>
</dbReference>
<name>A1SUP1_PSYIN</name>
<dbReference type="Proteomes" id="UP000000639">
    <property type="component" value="Chromosome"/>
</dbReference>
<dbReference type="SUPFAM" id="SSF46626">
    <property type="entry name" value="Cytochrome c"/>
    <property type="match status" value="1"/>
</dbReference>
<evidence type="ECO:0000313" key="8">
    <source>
        <dbReference type="Proteomes" id="UP000000639"/>
    </source>
</evidence>
<keyword evidence="2 4" id="KW-0479">Metal-binding</keyword>
<dbReference type="GO" id="GO:0046872">
    <property type="term" value="F:metal ion binding"/>
    <property type="evidence" value="ECO:0007669"/>
    <property type="project" value="UniProtKB-KW"/>
</dbReference>
<sequence>MNKVVLFALISTLSASPVWAGHFRGHVDVKVGALSPLAAEGQQIFNESCGSCHGIDGQGTHSGPPLIHQTYNPGHHGNGAFSRAVTKGVQQHHWPYGNMPAQPEIGFSDMPRIVSFIREVQKQNGIVKKMHKM</sequence>
<keyword evidence="8" id="KW-1185">Reference proteome</keyword>
<protein>
    <submittedName>
        <fullName evidence="7">Cytochrome c, class I</fullName>
    </submittedName>
</protein>
<dbReference type="PROSITE" id="PS51007">
    <property type="entry name" value="CYTC"/>
    <property type="match status" value="1"/>
</dbReference>
<evidence type="ECO:0000256" key="2">
    <source>
        <dbReference type="ARBA" id="ARBA00022723"/>
    </source>
</evidence>
<evidence type="ECO:0000259" key="6">
    <source>
        <dbReference type="PROSITE" id="PS51007"/>
    </source>
</evidence>
<dbReference type="eggNOG" id="COG2010">
    <property type="taxonomic scope" value="Bacteria"/>
</dbReference>
<dbReference type="RefSeq" id="WP_011769766.1">
    <property type="nucleotide sequence ID" value="NC_008709.1"/>
</dbReference>
<dbReference type="Gene3D" id="1.10.760.10">
    <property type="entry name" value="Cytochrome c-like domain"/>
    <property type="match status" value="1"/>
</dbReference>
<dbReference type="Pfam" id="PF00034">
    <property type="entry name" value="Cytochrom_C"/>
    <property type="match status" value="1"/>
</dbReference>
<evidence type="ECO:0000256" key="4">
    <source>
        <dbReference type="PROSITE-ProRule" id="PRU00433"/>
    </source>
</evidence>
<dbReference type="EMBL" id="CP000510">
    <property type="protein sequence ID" value="ABM03206.1"/>
    <property type="molecule type" value="Genomic_DNA"/>
</dbReference>